<gene>
    <name evidence="1" type="ORF">H0H81_008917</name>
</gene>
<dbReference type="AlphaFoldDB" id="A0A9P7FPX5"/>
<reference evidence="1" key="2">
    <citation type="submission" date="2021-10" db="EMBL/GenBank/DDBJ databases">
        <title>Phylogenomics reveals ancestral predisposition of the termite-cultivated fungus Termitomyces towards a domesticated lifestyle.</title>
        <authorList>
            <person name="Auxier B."/>
            <person name="Grum-Grzhimaylo A."/>
            <person name="Cardenas M.E."/>
            <person name="Lodge J.D."/>
            <person name="Laessoe T."/>
            <person name="Pedersen O."/>
            <person name="Smith M.E."/>
            <person name="Kuyper T.W."/>
            <person name="Franco-Molano E.A."/>
            <person name="Baroni T.J."/>
            <person name="Aanen D.K."/>
        </authorList>
    </citation>
    <scope>NUCLEOTIDE SEQUENCE</scope>
    <source>
        <strain evidence="1">D49</strain>
    </source>
</reference>
<protein>
    <submittedName>
        <fullName evidence="1">Uncharacterized protein</fullName>
    </submittedName>
</protein>
<evidence type="ECO:0000313" key="1">
    <source>
        <dbReference type="EMBL" id="KAG5633310.1"/>
    </source>
</evidence>
<sequence>MREHIGKHILRALRGTPDADLKAEIGDKPCGWCGREECKTQLHPAAGKKKSVTITSNCAYHYERINYSITMNEERAMGIDEQKTKMWRLEHEIPDSDGFLMENERDGRKR</sequence>
<dbReference type="EMBL" id="JABCKI010008241">
    <property type="protein sequence ID" value="KAG5633310.1"/>
    <property type="molecule type" value="Genomic_DNA"/>
</dbReference>
<evidence type="ECO:0000313" key="2">
    <source>
        <dbReference type="Proteomes" id="UP000717328"/>
    </source>
</evidence>
<organism evidence="1 2">
    <name type="scientific">Sphagnurus paluster</name>
    <dbReference type="NCBI Taxonomy" id="117069"/>
    <lineage>
        <taxon>Eukaryota</taxon>
        <taxon>Fungi</taxon>
        <taxon>Dikarya</taxon>
        <taxon>Basidiomycota</taxon>
        <taxon>Agaricomycotina</taxon>
        <taxon>Agaricomycetes</taxon>
        <taxon>Agaricomycetidae</taxon>
        <taxon>Agaricales</taxon>
        <taxon>Tricholomatineae</taxon>
        <taxon>Lyophyllaceae</taxon>
        <taxon>Sphagnurus</taxon>
    </lineage>
</organism>
<reference evidence="1" key="1">
    <citation type="submission" date="2021-02" db="EMBL/GenBank/DDBJ databases">
        <authorList>
            <person name="Nieuwenhuis M."/>
            <person name="Van De Peppel L.J.J."/>
        </authorList>
    </citation>
    <scope>NUCLEOTIDE SEQUENCE</scope>
    <source>
        <strain evidence="1">D49</strain>
    </source>
</reference>
<name>A0A9P7FPX5_9AGAR</name>
<feature type="non-terminal residue" evidence="1">
    <location>
        <position position="1"/>
    </location>
</feature>
<comment type="caution">
    <text evidence="1">The sequence shown here is derived from an EMBL/GenBank/DDBJ whole genome shotgun (WGS) entry which is preliminary data.</text>
</comment>
<dbReference type="Proteomes" id="UP000717328">
    <property type="component" value="Unassembled WGS sequence"/>
</dbReference>
<keyword evidence="2" id="KW-1185">Reference proteome</keyword>
<accession>A0A9P7FPX5</accession>
<dbReference type="OrthoDB" id="3043069at2759"/>
<proteinExistence type="predicted"/>